<evidence type="ECO:0000259" key="4">
    <source>
        <dbReference type="Pfam" id="PF03466"/>
    </source>
</evidence>
<feature type="domain" description="LysR substrate-binding" evidence="4">
    <location>
        <begin position="32"/>
        <end position="118"/>
    </location>
</feature>
<keyword evidence="3" id="KW-0804">Transcription</keyword>
<evidence type="ECO:0000256" key="2">
    <source>
        <dbReference type="ARBA" id="ARBA00023015"/>
    </source>
</evidence>
<keyword evidence="6" id="KW-1185">Reference proteome</keyword>
<dbReference type="PANTHER" id="PTHR30126:SF5">
    <property type="entry name" value="HTH-TYPE TRANSCRIPTIONAL ACTIVATOR CMPR"/>
    <property type="match status" value="1"/>
</dbReference>
<dbReference type="CDD" id="cd05466">
    <property type="entry name" value="PBP2_LTTR_substrate"/>
    <property type="match status" value="1"/>
</dbReference>
<dbReference type="Pfam" id="PF03466">
    <property type="entry name" value="LysR_substrate"/>
    <property type="match status" value="1"/>
</dbReference>
<dbReference type="HOGENOM" id="CLU_1936189_0_0_6"/>
<dbReference type="eggNOG" id="COG0583">
    <property type="taxonomic scope" value="Bacteria"/>
</dbReference>
<evidence type="ECO:0000256" key="3">
    <source>
        <dbReference type="ARBA" id="ARBA00023163"/>
    </source>
</evidence>
<dbReference type="SUPFAM" id="SSF53850">
    <property type="entry name" value="Periplasmic binding protein-like II"/>
    <property type="match status" value="1"/>
</dbReference>
<dbReference type="InterPro" id="IPR005119">
    <property type="entry name" value="LysR_subst-bd"/>
</dbReference>
<dbReference type="STRING" id="1141662.OOA_08986"/>
<dbReference type="AlphaFoldDB" id="K8WN72"/>
<name>K8WN72_9GAMM</name>
<sequence>MTLTKEGKNVLPHLYELIHMMDCIRQDAQQDAEPNGELRVVTAETLLSYKMPAILKKFKQRAPKLRLSLQSLNCYVIRDALIADDADLGIFYHVSRNNALAMENLGTQRLVLVASPQIENINFTQPTAPN</sequence>
<dbReference type="PATRIC" id="fig|1141662.3.peg.1817"/>
<comment type="caution">
    <text evidence="5">The sequence shown here is derived from an EMBL/GenBank/DDBJ whole genome shotgun (WGS) entry which is preliminary data.</text>
</comment>
<accession>K8WN72</accession>
<protein>
    <submittedName>
        <fullName evidence="5">LysR family transcriptional regulator</fullName>
    </submittedName>
</protein>
<dbReference type="GO" id="GO:0006355">
    <property type="term" value="P:regulation of DNA-templated transcription"/>
    <property type="evidence" value="ECO:0007669"/>
    <property type="project" value="TreeGrafter"/>
</dbReference>
<comment type="similarity">
    <text evidence="1">Belongs to the LysR transcriptional regulatory family.</text>
</comment>
<dbReference type="GO" id="GO:0000976">
    <property type="term" value="F:transcription cis-regulatory region binding"/>
    <property type="evidence" value="ECO:0007669"/>
    <property type="project" value="TreeGrafter"/>
</dbReference>
<proteinExistence type="inferred from homology"/>
<evidence type="ECO:0000313" key="5">
    <source>
        <dbReference type="EMBL" id="EKT62014.1"/>
    </source>
</evidence>
<dbReference type="Gene3D" id="3.40.190.10">
    <property type="entry name" value="Periplasmic binding protein-like II"/>
    <property type="match status" value="1"/>
</dbReference>
<gene>
    <name evidence="5" type="ORF">OOA_08986</name>
</gene>
<dbReference type="EMBL" id="AKKL01000022">
    <property type="protein sequence ID" value="EKT62014.1"/>
    <property type="molecule type" value="Genomic_DNA"/>
</dbReference>
<evidence type="ECO:0000313" key="6">
    <source>
        <dbReference type="Proteomes" id="UP000009336"/>
    </source>
</evidence>
<keyword evidence="2" id="KW-0805">Transcription regulation</keyword>
<reference evidence="5 6" key="1">
    <citation type="journal article" date="2012" name="BMC Genomics">
        <title>Comparative genomics of bacteria in the genus Providencia isolated from wild Drosophila melanogaster.</title>
        <authorList>
            <person name="Galac M.R."/>
            <person name="Lazzaro B.P."/>
        </authorList>
    </citation>
    <scope>NUCLEOTIDE SEQUENCE [LARGE SCALE GENOMIC DNA]</scope>
    <source>
        <strain evidence="5 6">DSM 19968</strain>
    </source>
</reference>
<evidence type="ECO:0000256" key="1">
    <source>
        <dbReference type="ARBA" id="ARBA00009437"/>
    </source>
</evidence>
<organism evidence="5 6">
    <name type="scientific">Providencia burhodogranariea DSM 19968</name>
    <dbReference type="NCBI Taxonomy" id="1141662"/>
    <lineage>
        <taxon>Bacteria</taxon>
        <taxon>Pseudomonadati</taxon>
        <taxon>Pseudomonadota</taxon>
        <taxon>Gammaproteobacteria</taxon>
        <taxon>Enterobacterales</taxon>
        <taxon>Morganellaceae</taxon>
        <taxon>Providencia</taxon>
    </lineage>
</organism>
<dbReference type="PANTHER" id="PTHR30126">
    <property type="entry name" value="HTH-TYPE TRANSCRIPTIONAL REGULATOR"/>
    <property type="match status" value="1"/>
</dbReference>
<dbReference type="Proteomes" id="UP000009336">
    <property type="component" value="Unassembled WGS sequence"/>
</dbReference>